<reference evidence="8 9" key="1">
    <citation type="submission" date="2020-07" db="EMBL/GenBank/DDBJ databases">
        <title>The yeast mating-type switching endonuclease HO is a domesticated member of an unorthodox homing genetic element family.</title>
        <authorList>
            <person name="Coughlan A.Y."/>
            <person name="Lombardi L."/>
            <person name="Braun-Galleani S."/>
            <person name="Martos A.R."/>
            <person name="Galeote V."/>
            <person name="Bigey F."/>
            <person name="Dequin S."/>
            <person name="Byrne K.P."/>
            <person name="Wolfe K.H."/>
        </authorList>
    </citation>
    <scope>NUCLEOTIDE SEQUENCE [LARGE SCALE GENOMIC DNA]</scope>
    <source>
        <strain evidence="8 9">NRRL Y-6702</strain>
    </source>
</reference>
<evidence type="ECO:0000256" key="4">
    <source>
        <dbReference type="ARBA" id="ARBA00023306"/>
    </source>
</evidence>
<evidence type="ECO:0000313" key="8">
    <source>
        <dbReference type="EMBL" id="QLG70156.1"/>
    </source>
</evidence>
<evidence type="ECO:0000256" key="3">
    <source>
        <dbReference type="ARBA" id="ARBA00023127"/>
    </source>
</evidence>
<dbReference type="GO" id="GO:0044772">
    <property type="term" value="P:mitotic cell cycle phase transition"/>
    <property type="evidence" value="ECO:0007669"/>
    <property type="project" value="UniProtKB-ARBA"/>
</dbReference>
<proteinExistence type="inferred from homology"/>
<dbReference type="InterPro" id="IPR039361">
    <property type="entry name" value="Cyclin"/>
</dbReference>
<dbReference type="SUPFAM" id="SSF47954">
    <property type="entry name" value="Cyclin-like"/>
    <property type="match status" value="1"/>
</dbReference>
<protein>
    <recommendedName>
        <fullName evidence="7">Cyclin-like domain-containing protein</fullName>
    </recommendedName>
</protein>
<dbReference type="InterPro" id="IPR006671">
    <property type="entry name" value="Cyclin_N"/>
</dbReference>
<dbReference type="AlphaFoldDB" id="A0A7H9AV69"/>
<evidence type="ECO:0000259" key="7">
    <source>
        <dbReference type="SMART" id="SM00385"/>
    </source>
</evidence>
<dbReference type="RefSeq" id="XP_037141884.1">
    <property type="nucleotide sequence ID" value="XM_037285989.1"/>
</dbReference>
<feature type="domain" description="Cyclin-like" evidence="7">
    <location>
        <begin position="66"/>
        <end position="152"/>
    </location>
</feature>
<dbReference type="InterPro" id="IPR036915">
    <property type="entry name" value="Cyclin-like_sf"/>
</dbReference>
<evidence type="ECO:0000256" key="2">
    <source>
        <dbReference type="ARBA" id="ARBA00022618"/>
    </source>
</evidence>
<dbReference type="SMART" id="SM00385">
    <property type="entry name" value="CYCLIN"/>
    <property type="match status" value="1"/>
</dbReference>
<comment type="similarity">
    <text evidence="1 5">Belongs to the cyclin family.</text>
</comment>
<dbReference type="OrthoDB" id="5590282at2759"/>
<evidence type="ECO:0000256" key="1">
    <source>
        <dbReference type="ARBA" id="ARBA00008742"/>
    </source>
</evidence>
<gene>
    <name evidence="8" type="ORF">HG535_0A00950</name>
</gene>
<keyword evidence="2" id="KW-0132">Cell division</keyword>
<keyword evidence="9" id="KW-1185">Reference proteome</keyword>
<dbReference type="CDD" id="cd20559">
    <property type="entry name" value="CYCLIN_ScCLN_like"/>
    <property type="match status" value="1"/>
</dbReference>
<dbReference type="Gene3D" id="1.10.472.10">
    <property type="entry name" value="Cyclin-like"/>
    <property type="match status" value="2"/>
</dbReference>
<keyword evidence="4" id="KW-0131">Cell cycle</keyword>
<organism evidence="8 9">
    <name type="scientific">Zygotorulaspora mrakii</name>
    <name type="common">Zygosaccharomyces mrakii</name>
    <dbReference type="NCBI Taxonomy" id="42260"/>
    <lineage>
        <taxon>Eukaryota</taxon>
        <taxon>Fungi</taxon>
        <taxon>Dikarya</taxon>
        <taxon>Ascomycota</taxon>
        <taxon>Saccharomycotina</taxon>
        <taxon>Saccharomycetes</taxon>
        <taxon>Saccharomycetales</taxon>
        <taxon>Saccharomycetaceae</taxon>
        <taxon>Zygotorulaspora</taxon>
    </lineage>
</organism>
<keyword evidence="3 5" id="KW-0195">Cyclin</keyword>
<dbReference type="InterPro" id="IPR013763">
    <property type="entry name" value="Cyclin-like_dom"/>
</dbReference>
<dbReference type="GO" id="GO:0044843">
    <property type="term" value="P:cell cycle G1/S phase transition"/>
    <property type="evidence" value="ECO:0007669"/>
    <property type="project" value="UniProtKB-ARBA"/>
</dbReference>
<dbReference type="KEGG" id="zmk:HG535_0A00950"/>
<evidence type="ECO:0000313" key="9">
    <source>
        <dbReference type="Proteomes" id="UP000509704"/>
    </source>
</evidence>
<dbReference type="Pfam" id="PF00134">
    <property type="entry name" value="Cyclin_N"/>
    <property type="match status" value="1"/>
</dbReference>
<dbReference type="Proteomes" id="UP000509704">
    <property type="component" value="Chromosome 1"/>
</dbReference>
<evidence type="ECO:0000256" key="5">
    <source>
        <dbReference type="RuleBase" id="RU000383"/>
    </source>
</evidence>
<sequence>MARKYVKVDQRLTILEKASCEGSIECFKNDIIEYLLGLDGNRIQIDPIMIDNQPEITWVMRPFIIDYLVELHNFFKLDDETLFLACSISDKYCSKRIVYKKHYQLLIITSLWIAAKFKDVKTRIPTLKELCFVCHRTYEPNVFLQMERHILKTLEWSIGNIVTTSDMLQLMISSSSDDLIPKDFNFLNLASFFCDVSLYRRSYLSYSSLTKAIAALLITSRILGHDDFPDFLVQLMTFSLEKNDFCLNDPEFYKQACDDIHENEYRYNDDIKRLHQLNELSSIICSQNINDIRNCFYLFLKDVFHENSQNNGERISNLLLRKHSVGSLLESYKSQNCAAYNNLCFMKDALEHSDLDSDVFQSHFKDSVFTYIDRLAGFKTTEEKLKRLSLPFIYENMLLTSPLTPLSSLPVSRENDISKINVPNTMPLAQFNPSMLCSTTNCDATFTPLASYYPTQFNSYPPTPLSANSCFSARPKLGSIGSSSSSVSFSANSMVSPAGLLKKSYRSNSRNSPSHFRPVLSRKSSTQSDIYELISK</sequence>
<name>A0A7H9AV69_ZYGMR</name>
<accession>A0A7H9AV69</accession>
<feature type="region of interest" description="Disordered" evidence="6">
    <location>
        <begin position="503"/>
        <end position="529"/>
    </location>
</feature>
<evidence type="ECO:0000256" key="6">
    <source>
        <dbReference type="SAM" id="MobiDB-lite"/>
    </source>
</evidence>
<dbReference type="GO" id="GO:0051726">
    <property type="term" value="P:regulation of cell cycle"/>
    <property type="evidence" value="ECO:0007669"/>
    <property type="project" value="UniProtKB-ARBA"/>
</dbReference>
<dbReference type="EMBL" id="CP058604">
    <property type="protein sequence ID" value="QLG70156.1"/>
    <property type="molecule type" value="Genomic_DNA"/>
</dbReference>
<dbReference type="GO" id="GO:0016538">
    <property type="term" value="F:cyclin-dependent protein serine/threonine kinase regulator activity"/>
    <property type="evidence" value="ECO:0007669"/>
    <property type="project" value="UniProtKB-ARBA"/>
</dbReference>
<dbReference type="FunFam" id="1.10.472.10:FF:000010">
    <property type="entry name" value="G1/S-specific cyclin Cln1"/>
    <property type="match status" value="1"/>
</dbReference>
<dbReference type="PANTHER" id="PTHR10177">
    <property type="entry name" value="CYCLINS"/>
    <property type="match status" value="1"/>
</dbReference>
<dbReference type="GO" id="GO:0051301">
    <property type="term" value="P:cell division"/>
    <property type="evidence" value="ECO:0007669"/>
    <property type="project" value="UniProtKB-KW"/>
</dbReference>
<dbReference type="GeneID" id="59233792"/>